<comment type="caution">
    <text evidence="2">The sequence shown here is derived from an EMBL/GenBank/DDBJ whole genome shotgun (WGS) entry which is preliminary data.</text>
</comment>
<gene>
    <name evidence="2" type="ORF">MUN53_09790</name>
</gene>
<dbReference type="InterPro" id="IPR000600">
    <property type="entry name" value="ROK"/>
</dbReference>
<accession>A0ABT0C2P8</accession>
<dbReference type="PROSITE" id="PS01125">
    <property type="entry name" value="ROK"/>
    <property type="match status" value="1"/>
</dbReference>
<dbReference type="SUPFAM" id="SSF46785">
    <property type="entry name" value="Winged helix' DNA-binding domain"/>
    <property type="match status" value="1"/>
</dbReference>
<dbReference type="EMBL" id="JAKZMM010000022">
    <property type="protein sequence ID" value="MCJ2380896.1"/>
    <property type="molecule type" value="Genomic_DNA"/>
</dbReference>
<proteinExistence type="inferred from homology"/>
<dbReference type="Proteomes" id="UP001165444">
    <property type="component" value="Unassembled WGS sequence"/>
</dbReference>
<evidence type="ECO:0000256" key="1">
    <source>
        <dbReference type="ARBA" id="ARBA00006479"/>
    </source>
</evidence>
<dbReference type="RefSeq" id="WP_243325187.1">
    <property type="nucleotide sequence ID" value="NZ_JAKZMM010000022.1"/>
</dbReference>
<dbReference type="PANTHER" id="PTHR18964">
    <property type="entry name" value="ROK (REPRESSOR, ORF, KINASE) FAMILY"/>
    <property type="match status" value="1"/>
</dbReference>
<comment type="similarity">
    <text evidence="1">Belongs to the ROK (NagC/XylR) family.</text>
</comment>
<dbReference type="InterPro" id="IPR043129">
    <property type="entry name" value="ATPase_NBD"/>
</dbReference>
<dbReference type="Gene3D" id="1.10.10.10">
    <property type="entry name" value="Winged helix-like DNA-binding domain superfamily/Winged helix DNA-binding domain"/>
    <property type="match status" value="1"/>
</dbReference>
<dbReference type="SUPFAM" id="SSF53067">
    <property type="entry name" value="Actin-like ATPase domain"/>
    <property type="match status" value="1"/>
</dbReference>
<dbReference type="InterPro" id="IPR036388">
    <property type="entry name" value="WH-like_DNA-bd_sf"/>
</dbReference>
<dbReference type="PANTHER" id="PTHR18964:SF149">
    <property type="entry name" value="BIFUNCTIONAL UDP-N-ACETYLGLUCOSAMINE 2-EPIMERASE_N-ACETYLMANNOSAMINE KINASE"/>
    <property type="match status" value="1"/>
</dbReference>
<sequence>MATKFLLQDSRYKTTTLKKHLIQHLIISGSSSIADIAKELQLSIPTVTKFVSELMNDNYILDLGKQNTPGGRKPNIYGLNPNAGYFVGVDVEVKKVLLATIDFCGNVIDEGYVVRYNLEDTEEAFDRLCEIVQDYIHQLEIDTSKVLQVGINLGGRVNPKTGFSYSFFHFDDKPLTEKIEKRIGIPVNLENDSRAMMYGEFLAGVVKNEKNILFININWGLGAGIIIDGKPYYGKSGFSGEVGHVCALDNEIICNCGKKGCLETEASGYAIERMLHERKAQGCTSILWDMMEEHGEFLLSDFVEAVLREDVLAIEIVEHIGFVLGRWVAGLINLLNPEMVILGGPLSATQDYLRLPVQSAIRKYSLNLVNQDTQLVVSKLGIRGGLIGACMLSRSRLLGMI</sequence>
<dbReference type="InterPro" id="IPR036390">
    <property type="entry name" value="WH_DNA-bd_sf"/>
</dbReference>
<evidence type="ECO:0000313" key="3">
    <source>
        <dbReference type="Proteomes" id="UP001165444"/>
    </source>
</evidence>
<evidence type="ECO:0000313" key="2">
    <source>
        <dbReference type="EMBL" id="MCJ2380896.1"/>
    </source>
</evidence>
<name>A0ABT0C2P8_9BACT</name>
<protein>
    <submittedName>
        <fullName evidence="2">ROK family transcriptional regulator</fullName>
    </submittedName>
</protein>
<dbReference type="InterPro" id="IPR049874">
    <property type="entry name" value="ROK_cs"/>
</dbReference>
<organism evidence="2 3">
    <name type="scientific">Parabacteroides faecalis</name>
    <dbReference type="NCBI Taxonomy" id="2924040"/>
    <lineage>
        <taxon>Bacteria</taxon>
        <taxon>Pseudomonadati</taxon>
        <taxon>Bacteroidota</taxon>
        <taxon>Bacteroidia</taxon>
        <taxon>Bacteroidales</taxon>
        <taxon>Tannerellaceae</taxon>
        <taxon>Parabacteroides</taxon>
    </lineage>
</organism>
<reference evidence="2 3" key="1">
    <citation type="submission" date="2022-03" db="EMBL/GenBank/DDBJ databases">
        <title>Parabacteroides sp. nov. isolated from swine feces.</title>
        <authorList>
            <person name="Bak J.E."/>
        </authorList>
    </citation>
    <scope>NUCLEOTIDE SEQUENCE [LARGE SCALE GENOMIC DNA]</scope>
    <source>
        <strain evidence="2 3">AGMB00274</strain>
    </source>
</reference>
<dbReference type="Pfam" id="PF00480">
    <property type="entry name" value="ROK"/>
    <property type="match status" value="1"/>
</dbReference>
<keyword evidence="3" id="KW-1185">Reference proteome</keyword>
<dbReference type="Gene3D" id="3.30.420.40">
    <property type="match status" value="2"/>
</dbReference>